<dbReference type="InterPro" id="IPR000684">
    <property type="entry name" value="RNA_pol_II_repeat_euk"/>
</dbReference>
<dbReference type="FunFam" id="4.10.860.120:FF:000003">
    <property type="entry name" value="DNA-directed RNA polymerase subunit"/>
    <property type="match status" value="1"/>
</dbReference>
<dbReference type="InterPro" id="IPR007073">
    <property type="entry name" value="RNA_pol_Rpb1_7"/>
</dbReference>
<dbReference type="GO" id="GO:0046872">
    <property type="term" value="F:metal ion binding"/>
    <property type="evidence" value="ECO:0007669"/>
    <property type="project" value="UniProtKB-KW"/>
</dbReference>
<dbReference type="Gene3D" id="1.10.132.30">
    <property type="match status" value="1"/>
</dbReference>
<evidence type="ECO:0000313" key="19">
    <source>
        <dbReference type="Proteomes" id="UP000241394"/>
    </source>
</evidence>
<dbReference type="Pfam" id="PF05001">
    <property type="entry name" value="RNA_pol_Rpb1_R"/>
    <property type="match status" value="8"/>
</dbReference>
<dbReference type="InterPro" id="IPR007066">
    <property type="entry name" value="RNA_pol_Rpb1_3"/>
</dbReference>
<evidence type="ECO:0000256" key="12">
    <source>
        <dbReference type="ARBA" id="ARBA00023163"/>
    </source>
</evidence>
<gene>
    <name evidence="18" type="ORF">CEY00_Acc05245</name>
</gene>
<comment type="similarity">
    <text evidence="2 15">Belongs to the RNA polymerase beta' chain family.</text>
</comment>
<evidence type="ECO:0000256" key="3">
    <source>
        <dbReference type="ARBA" id="ARBA00022478"/>
    </source>
</evidence>
<dbReference type="Gene3D" id="4.10.860.120">
    <property type="entry name" value="RNA polymerase II, clamp domain"/>
    <property type="match status" value="2"/>
</dbReference>
<dbReference type="CDD" id="cd02733">
    <property type="entry name" value="RNAP_II_RPB1_N"/>
    <property type="match status" value="1"/>
</dbReference>
<dbReference type="InterPro" id="IPR038120">
    <property type="entry name" value="Rpb1_funnel_sf"/>
</dbReference>
<evidence type="ECO:0000313" key="18">
    <source>
        <dbReference type="EMBL" id="PSS30002.1"/>
    </source>
</evidence>
<evidence type="ECO:0000256" key="14">
    <source>
        <dbReference type="ARBA" id="ARBA00048552"/>
    </source>
</evidence>
<keyword evidence="3 15" id="KW-0240">DNA-directed RNA polymerase</keyword>
<reference evidence="18 19" key="1">
    <citation type="submission" date="2017-07" db="EMBL/GenBank/DDBJ databases">
        <title>An improved, manually edited Actinidia chinensis var. chinensis (kiwifruit) genome highlights the challenges associated with draft genomes and gene prediction in plants.</title>
        <authorList>
            <person name="Pilkington S."/>
            <person name="Crowhurst R."/>
            <person name="Hilario E."/>
            <person name="Nardozza S."/>
            <person name="Fraser L."/>
            <person name="Peng Y."/>
            <person name="Gunaseelan K."/>
            <person name="Simpson R."/>
            <person name="Tahir J."/>
            <person name="Deroles S."/>
            <person name="Templeton K."/>
            <person name="Luo Z."/>
            <person name="Davy M."/>
            <person name="Cheng C."/>
            <person name="Mcneilage M."/>
            <person name="Scaglione D."/>
            <person name="Liu Y."/>
            <person name="Zhang Q."/>
            <person name="Datson P."/>
            <person name="De Silva N."/>
            <person name="Gardiner S."/>
            <person name="Bassett H."/>
            <person name="Chagne D."/>
            <person name="Mccallum J."/>
            <person name="Dzierzon H."/>
            <person name="Deng C."/>
            <person name="Wang Y.-Y."/>
            <person name="Barron N."/>
            <person name="Manako K."/>
            <person name="Bowen J."/>
            <person name="Foster T."/>
            <person name="Erridge Z."/>
            <person name="Tiffin H."/>
            <person name="Waite C."/>
            <person name="Davies K."/>
            <person name="Grierson E."/>
            <person name="Laing W."/>
            <person name="Kirk R."/>
            <person name="Chen X."/>
            <person name="Wood M."/>
            <person name="Montefiori M."/>
            <person name="Brummell D."/>
            <person name="Schwinn K."/>
            <person name="Catanach A."/>
            <person name="Fullerton C."/>
            <person name="Li D."/>
            <person name="Meiyalaghan S."/>
            <person name="Nieuwenhuizen N."/>
            <person name="Read N."/>
            <person name="Prakash R."/>
            <person name="Hunter D."/>
            <person name="Zhang H."/>
            <person name="Mckenzie M."/>
            <person name="Knabel M."/>
            <person name="Harris A."/>
            <person name="Allan A."/>
            <person name="Chen A."/>
            <person name="Janssen B."/>
            <person name="Plunkett B."/>
            <person name="Dwamena C."/>
            <person name="Voogd C."/>
            <person name="Leif D."/>
            <person name="Lafferty D."/>
            <person name="Souleyre E."/>
            <person name="Varkonyi-Gasic E."/>
            <person name="Gambi F."/>
            <person name="Hanley J."/>
            <person name="Yao J.-L."/>
            <person name="Cheung J."/>
            <person name="David K."/>
            <person name="Warren B."/>
            <person name="Marsh K."/>
            <person name="Snowden K."/>
            <person name="Lin-Wang K."/>
            <person name="Brian L."/>
            <person name="Martinez-Sanchez M."/>
            <person name="Wang M."/>
            <person name="Ileperuma N."/>
            <person name="Macnee N."/>
            <person name="Campin R."/>
            <person name="Mcatee P."/>
            <person name="Drummond R."/>
            <person name="Espley R."/>
            <person name="Ireland H."/>
            <person name="Wu R."/>
            <person name="Atkinson R."/>
            <person name="Karunairetnam S."/>
            <person name="Bulley S."/>
            <person name="Chunkath S."/>
            <person name="Hanley Z."/>
            <person name="Storey R."/>
            <person name="Thrimawithana A."/>
            <person name="Thomson S."/>
            <person name="David C."/>
            <person name="Testolin R."/>
        </authorList>
    </citation>
    <scope>NUCLEOTIDE SEQUENCE [LARGE SCALE GENOMIC DNA]</scope>
    <source>
        <strain evidence="19">cv. Red5</strain>
        <tissue evidence="18">Young leaf</tissue>
    </source>
</reference>
<feature type="domain" description="RNA polymerase N-terminal" evidence="17">
    <location>
        <begin position="242"/>
        <end position="550"/>
    </location>
</feature>
<dbReference type="FunFam" id="3.30.1490.180:FF:000001">
    <property type="entry name" value="DNA-directed RNA polymerase subunit"/>
    <property type="match status" value="1"/>
</dbReference>
<keyword evidence="7" id="KW-0479">Metal-binding</keyword>
<evidence type="ECO:0000256" key="16">
    <source>
        <dbReference type="SAM" id="MobiDB-lite"/>
    </source>
</evidence>
<evidence type="ECO:0000256" key="10">
    <source>
        <dbReference type="ARBA" id="ARBA00022842"/>
    </source>
</evidence>
<keyword evidence="5 15" id="KW-0808">Transferase</keyword>
<comment type="function">
    <text evidence="15">DNA-dependent RNA polymerase catalyzes the transcription of DNA into RNA using the four ribonucleoside triphosphates as substrates.</text>
</comment>
<feature type="region of interest" description="Disordered" evidence="16">
    <location>
        <begin position="1754"/>
        <end position="1823"/>
    </location>
</feature>
<evidence type="ECO:0000259" key="17">
    <source>
        <dbReference type="SMART" id="SM00663"/>
    </source>
</evidence>
<dbReference type="NCBIfam" id="NF006336">
    <property type="entry name" value="PRK08566.1"/>
    <property type="match status" value="1"/>
</dbReference>
<dbReference type="PANTHER" id="PTHR19376:SF37">
    <property type="entry name" value="DNA-DIRECTED RNA POLYMERASE II SUBUNIT RPB1"/>
    <property type="match status" value="1"/>
</dbReference>
<dbReference type="EMBL" id="NKQK01000005">
    <property type="protein sequence ID" value="PSS30002.1"/>
    <property type="molecule type" value="Genomic_DNA"/>
</dbReference>
<dbReference type="Gene3D" id="2.40.40.20">
    <property type="match status" value="1"/>
</dbReference>
<keyword evidence="13" id="KW-0539">Nucleus</keyword>
<keyword evidence="6 15" id="KW-0548">Nucleotidyltransferase</keyword>
<keyword evidence="4" id="KW-0597">Phosphoprotein</keyword>
<dbReference type="Pfam" id="PF04998">
    <property type="entry name" value="RNA_pol_Rpb1_5"/>
    <property type="match status" value="1"/>
</dbReference>
<reference evidence="19" key="2">
    <citation type="journal article" date="2018" name="BMC Genomics">
        <title>A manually annotated Actinidia chinensis var. chinensis (kiwifruit) genome highlights the challenges associated with draft genomes and gene prediction in plants.</title>
        <authorList>
            <person name="Pilkington S.M."/>
            <person name="Crowhurst R."/>
            <person name="Hilario E."/>
            <person name="Nardozza S."/>
            <person name="Fraser L."/>
            <person name="Peng Y."/>
            <person name="Gunaseelan K."/>
            <person name="Simpson R."/>
            <person name="Tahir J."/>
            <person name="Deroles S.C."/>
            <person name="Templeton K."/>
            <person name="Luo Z."/>
            <person name="Davy M."/>
            <person name="Cheng C."/>
            <person name="McNeilage M."/>
            <person name="Scaglione D."/>
            <person name="Liu Y."/>
            <person name="Zhang Q."/>
            <person name="Datson P."/>
            <person name="De Silva N."/>
            <person name="Gardiner S.E."/>
            <person name="Bassett H."/>
            <person name="Chagne D."/>
            <person name="McCallum J."/>
            <person name="Dzierzon H."/>
            <person name="Deng C."/>
            <person name="Wang Y.Y."/>
            <person name="Barron L."/>
            <person name="Manako K."/>
            <person name="Bowen J."/>
            <person name="Foster T.M."/>
            <person name="Erridge Z.A."/>
            <person name="Tiffin H."/>
            <person name="Waite C.N."/>
            <person name="Davies K.M."/>
            <person name="Grierson E.P."/>
            <person name="Laing W.A."/>
            <person name="Kirk R."/>
            <person name="Chen X."/>
            <person name="Wood M."/>
            <person name="Montefiori M."/>
            <person name="Brummell D.A."/>
            <person name="Schwinn K.E."/>
            <person name="Catanach A."/>
            <person name="Fullerton C."/>
            <person name="Li D."/>
            <person name="Meiyalaghan S."/>
            <person name="Nieuwenhuizen N."/>
            <person name="Read N."/>
            <person name="Prakash R."/>
            <person name="Hunter D."/>
            <person name="Zhang H."/>
            <person name="McKenzie M."/>
            <person name="Knabel M."/>
            <person name="Harris A."/>
            <person name="Allan A.C."/>
            <person name="Gleave A."/>
            <person name="Chen A."/>
            <person name="Janssen B.J."/>
            <person name="Plunkett B."/>
            <person name="Ampomah-Dwamena C."/>
            <person name="Voogd C."/>
            <person name="Leif D."/>
            <person name="Lafferty D."/>
            <person name="Souleyre E.J.F."/>
            <person name="Varkonyi-Gasic E."/>
            <person name="Gambi F."/>
            <person name="Hanley J."/>
            <person name="Yao J.L."/>
            <person name="Cheung J."/>
            <person name="David K.M."/>
            <person name="Warren B."/>
            <person name="Marsh K."/>
            <person name="Snowden K.C."/>
            <person name="Lin-Wang K."/>
            <person name="Brian L."/>
            <person name="Martinez-Sanchez M."/>
            <person name="Wang M."/>
            <person name="Ileperuma N."/>
            <person name="Macnee N."/>
            <person name="Campin R."/>
            <person name="McAtee P."/>
            <person name="Drummond R.S.M."/>
            <person name="Espley R.V."/>
            <person name="Ireland H.S."/>
            <person name="Wu R."/>
            <person name="Atkinson R.G."/>
            <person name="Karunairetnam S."/>
            <person name="Bulley S."/>
            <person name="Chunkath S."/>
            <person name="Hanley Z."/>
            <person name="Storey R."/>
            <person name="Thrimawithana A.H."/>
            <person name="Thomson S."/>
            <person name="David C."/>
            <person name="Testolin R."/>
            <person name="Huang H."/>
            <person name="Hellens R.P."/>
            <person name="Schaffer R.J."/>
        </authorList>
    </citation>
    <scope>NUCLEOTIDE SEQUENCE [LARGE SCALE GENOMIC DNA]</scope>
    <source>
        <strain evidence="19">cv. Red5</strain>
    </source>
</reference>
<dbReference type="SMART" id="SM00663">
    <property type="entry name" value="RPOLA_N"/>
    <property type="match status" value="1"/>
</dbReference>
<proteinExistence type="inferred from homology"/>
<protein>
    <recommendedName>
        <fullName evidence="15">DNA-directed RNA polymerase subunit</fullName>
        <ecNumber evidence="15">2.7.7.6</ecNumber>
    </recommendedName>
</protein>
<dbReference type="Gene3D" id="3.30.1490.180">
    <property type="entry name" value="RNA polymerase ii"/>
    <property type="match status" value="1"/>
</dbReference>
<evidence type="ECO:0000256" key="2">
    <source>
        <dbReference type="ARBA" id="ARBA00006460"/>
    </source>
</evidence>
<evidence type="ECO:0000256" key="15">
    <source>
        <dbReference type="RuleBase" id="RU004279"/>
    </source>
</evidence>
<dbReference type="Gene3D" id="3.30.1360.140">
    <property type="match status" value="1"/>
</dbReference>
<dbReference type="FunFam" id="3.30.1360.140:FF:000001">
    <property type="entry name" value="DNA-directed RNA polymerase subunit"/>
    <property type="match status" value="1"/>
</dbReference>
<evidence type="ECO:0000256" key="11">
    <source>
        <dbReference type="ARBA" id="ARBA00023125"/>
    </source>
</evidence>
<dbReference type="InterPro" id="IPR000722">
    <property type="entry name" value="RNA_pol_asu"/>
</dbReference>
<evidence type="ECO:0000256" key="9">
    <source>
        <dbReference type="ARBA" id="ARBA00022833"/>
    </source>
</evidence>
<dbReference type="GO" id="GO:0005665">
    <property type="term" value="C:RNA polymerase II, core complex"/>
    <property type="evidence" value="ECO:0007669"/>
    <property type="project" value="TreeGrafter"/>
</dbReference>
<dbReference type="InterPro" id="IPR007083">
    <property type="entry name" value="RNA_pol_Rpb1_4"/>
</dbReference>
<dbReference type="CDD" id="cd02584">
    <property type="entry name" value="RNAP_II_Rpb1_C"/>
    <property type="match status" value="1"/>
</dbReference>
<dbReference type="Pfam" id="PF04983">
    <property type="entry name" value="RNA_pol_Rpb1_3"/>
    <property type="match status" value="1"/>
</dbReference>
<dbReference type="GO" id="GO:0006366">
    <property type="term" value="P:transcription by RNA polymerase II"/>
    <property type="evidence" value="ECO:0007669"/>
    <property type="project" value="InterPro"/>
</dbReference>
<comment type="caution">
    <text evidence="18">The sequence shown here is derived from an EMBL/GenBank/DDBJ whole genome shotgun (WGS) entry which is preliminary data.</text>
</comment>
<dbReference type="Gene3D" id="1.10.150.390">
    <property type="match status" value="1"/>
</dbReference>
<keyword evidence="12 15" id="KW-0804">Transcription</keyword>
<dbReference type="FunFam" id="1.10.150.390:FF:000001">
    <property type="entry name" value="DNA-directed RNA polymerase subunit"/>
    <property type="match status" value="1"/>
</dbReference>
<feature type="compositionally biased region" description="Low complexity" evidence="16">
    <location>
        <begin position="1754"/>
        <end position="1806"/>
    </location>
</feature>
<dbReference type="InterPro" id="IPR044893">
    <property type="entry name" value="RNA_pol_Rpb1_clamp_domain"/>
</dbReference>
<accession>A0A2R6RJ04</accession>
<dbReference type="Pfam" id="PF05000">
    <property type="entry name" value="RNA_pol_Rpb1_4"/>
    <property type="match status" value="1"/>
</dbReference>
<organism evidence="18 19">
    <name type="scientific">Actinidia chinensis var. chinensis</name>
    <name type="common">Chinese soft-hair kiwi</name>
    <dbReference type="NCBI Taxonomy" id="1590841"/>
    <lineage>
        <taxon>Eukaryota</taxon>
        <taxon>Viridiplantae</taxon>
        <taxon>Streptophyta</taxon>
        <taxon>Embryophyta</taxon>
        <taxon>Tracheophyta</taxon>
        <taxon>Spermatophyta</taxon>
        <taxon>Magnoliopsida</taxon>
        <taxon>eudicotyledons</taxon>
        <taxon>Gunneridae</taxon>
        <taxon>Pentapetalae</taxon>
        <taxon>asterids</taxon>
        <taxon>Ericales</taxon>
        <taxon>Actinidiaceae</taxon>
        <taxon>Actinidia</taxon>
    </lineage>
</organism>
<dbReference type="FunFam" id="4.10.860.120:FF:000002">
    <property type="entry name" value="DNA-directed RNA polymerase subunit"/>
    <property type="match status" value="1"/>
</dbReference>
<comment type="subcellular location">
    <subcellularLocation>
        <location evidence="1">Nucleus</location>
    </subcellularLocation>
</comment>
<evidence type="ECO:0000256" key="4">
    <source>
        <dbReference type="ARBA" id="ARBA00022553"/>
    </source>
</evidence>
<dbReference type="InterPro" id="IPR045867">
    <property type="entry name" value="DNA-dir_RpoC_beta_prime"/>
</dbReference>
<evidence type="ECO:0000256" key="5">
    <source>
        <dbReference type="ARBA" id="ARBA00022679"/>
    </source>
</evidence>
<evidence type="ECO:0000256" key="8">
    <source>
        <dbReference type="ARBA" id="ARBA00022737"/>
    </source>
</evidence>
<evidence type="ECO:0000256" key="6">
    <source>
        <dbReference type="ARBA" id="ARBA00022695"/>
    </source>
</evidence>
<keyword evidence="19" id="KW-1185">Reference proteome</keyword>
<dbReference type="GO" id="GO:0003677">
    <property type="term" value="F:DNA binding"/>
    <property type="evidence" value="ECO:0007669"/>
    <property type="project" value="UniProtKB-KW"/>
</dbReference>
<dbReference type="InterPro" id="IPR007081">
    <property type="entry name" value="RNA_pol_Rpb1_5"/>
</dbReference>
<dbReference type="GO" id="GO:0003899">
    <property type="term" value="F:DNA-directed RNA polymerase activity"/>
    <property type="evidence" value="ECO:0007669"/>
    <property type="project" value="UniProtKB-EC"/>
</dbReference>
<dbReference type="InterPro" id="IPR042102">
    <property type="entry name" value="RNA_pol_Rpb1_3_sf"/>
</dbReference>
<sequence>MDKRFQYSPAGIARVRAVQFGILSPDEIRQMSVAEICHAETTTKGRPNLGGLSDPRLGTVDRKTKCETCTGSMTECPGHFGHLELARPMFHVGFMKAVLGVLRCVCFNCSKILAEEEDPKFKQALRMRNPKNRLKKILDACKNKTICEGGDEIEIQGQDSEEPLKRSHGGCGARQPKITIEGMKMIAEYKAGTKKNNDQEQLPEPVERKQLLSAKMVLDVLKRISDEDCQLLGLDPNYARPDWMILQVLPIPPPPVRPVVMMDTSSKSEDDLTHQLAMIIRHNENLRRQEKNGAPDHVISEFSQLLQFHIATYFDNELPGQPRATHRSGRPIKSICSRLKSKEGRVRGNLMGKRVDFSARTVITPDPNINIDELGVPWSIASNLTYPETVTPYNIEWLKKLVEYGPHPPPGKTGAKYIIRDDGQRLDLRYLKKSSDHHLELGYKANVERHLVDGDFVLFNRQPSLHKMSIMGHKIKIMPHSTFRLNLSVTTPYNADFDGDEMNMHVPQSFETRAEAMELMMVPKCIVSPQANKPVMGIVQDTLLGCRKITKRDTFIEKDLFMNILMWWEDFDGKIPAPAILKPRPLWTGKQVFNLIIPKQINLIRYSAWHEETEKAVITPGDTRVLIEKGELLSGTLCKKTLGPYGGSLIHVIWEEVGPDAARKFLGHTQWLVNYWLLQNGFSIGIGDAIADDSTMETINKTISEAKNKVKEYFRLTQEKKLEAESGRTMMETFENKINQELNMARDNAGSSAQKSLSERNNLKAMVTAGSKGSFINISQMIACVGQQNVEGKRIPFGFRGRTLPHFTQDDYGPESRGFVENSYLRGLTPQEFFFHAMGGREGLIDTAVKTSETGYIQRRLVKAMEDIMVKYDGTVRNSIGDVIQFLYGEDGMDAVWIESQPLDSLKMKRSDFDVAYRFEFDDENWKPNYIAPEYTEDLKMMPEFRNVFNAELQKLEADRCQLAAEIATTGDSSWPLPVNIKRLIWNAQKTFKINPLTHSDMHPMEIVEAVDKLQERLMVVPGNDLISMEAQKNATLFFNILLRSTLASKRVLKEYKLTQEAFDWVLGEIESRFLQSLVAPGEMIGCVAAQSIGEPATQMTLNTFHYAGVSAKNVTLGVPRLREIINVAKKIKTPSLSVYLKPGVNKAKEKAKNVQCDLEYTTLRSVTQATEVWYDPDPLSTVIEEDIEFVESYFEIPDEEIDPEKISPWLLRIELNRDMMADKKLSMANIAEKINLEFGDDLTCIFNDDNAEKLILRIRIMNDEAPKEGLYDVSAEDDVFLKKIESNMLTEMVLRGIPDIHKVFIKELKGNKFDENEGFRAEEEWMLDAEGVNLLAVMCHEDVDATRTRSNHLIEIIEVLGIEAVRRSLLDELRVVISFDGGYVNYRHLAILCDTMTYRGHLMAITRHGINRNDTGPLMRCSFEETVDILLDAAIHAETDHLSGVTENIMLGQLAPVGTGDCVLYLNEEMLKQAIELHLPSYMEGSLDSEMTPFCSPVWDEGWTSPSYLSSPNHGSSPIVNAQFSPYVGGNAFSLTFSPGYSPSSLGYSPSSPGYTPTAPGYSPTSPGYSPTSPVYNPTSPTYSPSSPGYSPTSPAYSPTSPSYSPTSPSYSPTSSSHSPTSPSYSPTSPIYSPTSPIYSPTSPSYSPISPVYSPTSPSYSPTSPSYSPTSPVYSPTSPSYSPTSPSYGPTSPSYSPASLAYNPTSPGYSPTSPSYSPTSPSYSLSTPSYKPSAKYSPSLAYSPSSLKLASSIPYSPSSPTYSQTSPSSPSYSPSSPTYSPSSLSNSGARPDYSPSSTQYSQYSPHVSDWDEKSNSDDGSHC</sequence>
<keyword evidence="8" id="KW-0677">Repeat</keyword>
<keyword evidence="11" id="KW-0238">DNA-binding</keyword>
<keyword evidence="9" id="KW-0862">Zinc</keyword>
<dbReference type="OrthoDB" id="270392at2759"/>
<evidence type="ECO:0000256" key="1">
    <source>
        <dbReference type="ARBA" id="ARBA00004123"/>
    </source>
</evidence>
<dbReference type="InterPro" id="IPR007080">
    <property type="entry name" value="RNA_pol_Rpb1_1"/>
</dbReference>
<dbReference type="InterPro" id="IPR007075">
    <property type="entry name" value="RNA_pol_Rpb1_6"/>
</dbReference>
<dbReference type="InParanoid" id="A0A2R6RJ04"/>
<dbReference type="Proteomes" id="UP000241394">
    <property type="component" value="Chromosome LG5"/>
</dbReference>
<dbReference type="PANTHER" id="PTHR19376">
    <property type="entry name" value="DNA-DIRECTED RNA POLYMERASE"/>
    <property type="match status" value="1"/>
</dbReference>
<dbReference type="STRING" id="1590841.A0A2R6RJ04"/>
<evidence type="ECO:0000256" key="13">
    <source>
        <dbReference type="ARBA" id="ARBA00023242"/>
    </source>
</evidence>
<dbReference type="Gene3D" id="6.10.250.2940">
    <property type="match status" value="1"/>
</dbReference>
<dbReference type="Pfam" id="PF04992">
    <property type="entry name" value="RNA_pol_Rpb1_6"/>
    <property type="match status" value="1"/>
</dbReference>
<feature type="region of interest" description="Disordered" evidence="16">
    <location>
        <begin position="1560"/>
        <end position="1742"/>
    </location>
</feature>
<dbReference type="FunFam" id="1.10.274.100:FF:000001">
    <property type="entry name" value="DNA-directed RNA polymerase subunit"/>
    <property type="match status" value="1"/>
</dbReference>
<comment type="catalytic activity">
    <reaction evidence="14 15">
        <text>RNA(n) + a ribonucleoside 5'-triphosphate = RNA(n+1) + diphosphate</text>
        <dbReference type="Rhea" id="RHEA:21248"/>
        <dbReference type="Rhea" id="RHEA-COMP:14527"/>
        <dbReference type="Rhea" id="RHEA-COMP:17342"/>
        <dbReference type="ChEBI" id="CHEBI:33019"/>
        <dbReference type="ChEBI" id="CHEBI:61557"/>
        <dbReference type="ChEBI" id="CHEBI:140395"/>
        <dbReference type="EC" id="2.7.7.6"/>
    </reaction>
</comment>
<dbReference type="FunFam" id="1.10.132.30:FF:000001">
    <property type="entry name" value="DNA-directed RNA polymerase subunit"/>
    <property type="match status" value="1"/>
</dbReference>
<dbReference type="Pfam" id="PF00623">
    <property type="entry name" value="RNA_pol_Rpb1_2"/>
    <property type="match status" value="1"/>
</dbReference>
<dbReference type="EC" id="2.7.7.6" evidence="15"/>
<dbReference type="Gene3D" id="1.10.274.100">
    <property type="entry name" value="RNA polymerase Rpb1, domain 3"/>
    <property type="match status" value="1"/>
</dbReference>
<dbReference type="Pfam" id="PF04990">
    <property type="entry name" value="RNA_pol_Rpb1_7"/>
    <property type="match status" value="1"/>
</dbReference>
<evidence type="ECO:0000256" key="7">
    <source>
        <dbReference type="ARBA" id="ARBA00022723"/>
    </source>
</evidence>
<dbReference type="PRINTS" id="PR01217">
    <property type="entry name" value="PRICHEXTENSN"/>
</dbReference>
<dbReference type="InterPro" id="IPR006592">
    <property type="entry name" value="RNA_pol_N"/>
</dbReference>
<dbReference type="SUPFAM" id="SSF64484">
    <property type="entry name" value="beta and beta-prime subunits of DNA dependent RNA-polymerase"/>
    <property type="match status" value="1"/>
</dbReference>
<dbReference type="Gramene" id="PSS30002">
    <property type="protein sequence ID" value="PSS30002"/>
    <property type="gene ID" value="CEY00_Acc05245"/>
</dbReference>
<dbReference type="Pfam" id="PF04997">
    <property type="entry name" value="RNA_pol_Rpb1_1"/>
    <property type="match status" value="1"/>
</dbReference>
<name>A0A2R6RJ04_ACTCC</name>
<dbReference type="InterPro" id="IPR038593">
    <property type="entry name" value="RNA_pol_Rpb1_7_sf"/>
</dbReference>
<keyword evidence="10" id="KW-0460">Magnesium</keyword>
<dbReference type="PROSITE" id="PS00115">
    <property type="entry name" value="RNA_POL_II_REPEAT"/>
    <property type="match status" value="9"/>
</dbReference>
<dbReference type="Gene3D" id="6.20.50.80">
    <property type="match status" value="1"/>
</dbReference>
<feature type="compositionally biased region" description="Basic and acidic residues" evidence="16">
    <location>
        <begin position="1809"/>
        <end position="1823"/>
    </location>
</feature>
<dbReference type="FunFam" id="2.40.40.20:FF:000019">
    <property type="entry name" value="DNA-directed RNA polymerase II subunit RPB1"/>
    <property type="match status" value="1"/>
</dbReference>